<comment type="caution">
    <text evidence="2">The sequence shown here is derived from an EMBL/GenBank/DDBJ whole genome shotgun (WGS) entry which is preliminary data.</text>
</comment>
<sequence length="107" mass="11927">MRIFYFSLFLLLTFTLTAQEPADFLNGRKLGTSEVKLYPNPTFGGVVNILTQANADKEITVYDVFGEVVLKDQINGKTLDVSRLAPGVYVLQISEGQQTITRKLVVK</sequence>
<feature type="domain" description="Secretion system C-terminal sorting" evidence="1">
    <location>
        <begin position="37"/>
        <end position="106"/>
    </location>
</feature>
<evidence type="ECO:0000259" key="1">
    <source>
        <dbReference type="Pfam" id="PF18962"/>
    </source>
</evidence>
<evidence type="ECO:0000313" key="2">
    <source>
        <dbReference type="EMBL" id="KKN48639.1"/>
    </source>
</evidence>
<dbReference type="Pfam" id="PF18962">
    <property type="entry name" value="Por_Secre_tail"/>
    <property type="match status" value="1"/>
</dbReference>
<dbReference type="AlphaFoldDB" id="A0A0F9R1K9"/>
<reference evidence="2" key="1">
    <citation type="journal article" date="2015" name="Nature">
        <title>Complex archaea that bridge the gap between prokaryotes and eukaryotes.</title>
        <authorList>
            <person name="Spang A."/>
            <person name="Saw J.H."/>
            <person name="Jorgensen S.L."/>
            <person name="Zaremba-Niedzwiedzka K."/>
            <person name="Martijn J."/>
            <person name="Lind A.E."/>
            <person name="van Eijk R."/>
            <person name="Schleper C."/>
            <person name="Guy L."/>
            <person name="Ettema T.J."/>
        </authorList>
    </citation>
    <scope>NUCLEOTIDE SEQUENCE</scope>
</reference>
<protein>
    <recommendedName>
        <fullName evidence="1">Secretion system C-terminal sorting domain-containing protein</fullName>
    </recommendedName>
</protein>
<accession>A0A0F9R1K9</accession>
<gene>
    <name evidence="2" type="ORF">LCGC14_0650910</name>
</gene>
<dbReference type="EMBL" id="LAZR01001212">
    <property type="protein sequence ID" value="KKN48639.1"/>
    <property type="molecule type" value="Genomic_DNA"/>
</dbReference>
<proteinExistence type="predicted"/>
<dbReference type="NCBIfam" id="TIGR04183">
    <property type="entry name" value="Por_Secre_tail"/>
    <property type="match status" value="1"/>
</dbReference>
<name>A0A0F9R1K9_9ZZZZ</name>
<dbReference type="InterPro" id="IPR026444">
    <property type="entry name" value="Secre_tail"/>
</dbReference>
<organism evidence="2">
    <name type="scientific">marine sediment metagenome</name>
    <dbReference type="NCBI Taxonomy" id="412755"/>
    <lineage>
        <taxon>unclassified sequences</taxon>
        <taxon>metagenomes</taxon>
        <taxon>ecological metagenomes</taxon>
    </lineage>
</organism>